<feature type="compositionally biased region" description="Low complexity" evidence="7">
    <location>
        <begin position="774"/>
        <end position="784"/>
    </location>
</feature>
<evidence type="ECO:0000256" key="8">
    <source>
        <dbReference type="SAM" id="Phobius"/>
    </source>
</evidence>
<comment type="caution">
    <text evidence="14">The sequence shown here is derived from an EMBL/GenBank/DDBJ whole genome shotgun (WGS) entry which is preliminary data.</text>
</comment>
<feature type="transmembrane region" description="Helical" evidence="8">
    <location>
        <begin position="556"/>
        <end position="578"/>
    </location>
</feature>
<comment type="subcellular location">
    <subcellularLocation>
        <location evidence="1">Cell membrane</location>
        <topology evidence="1">Multi-pass membrane protein</topology>
    </subcellularLocation>
</comment>
<evidence type="ECO:0000313" key="15">
    <source>
        <dbReference type="Proteomes" id="UP000076400"/>
    </source>
</evidence>
<dbReference type="InterPro" id="IPR010920">
    <property type="entry name" value="LSM_dom_sf"/>
</dbReference>
<evidence type="ECO:0000256" key="1">
    <source>
        <dbReference type="ARBA" id="ARBA00004651"/>
    </source>
</evidence>
<accession>A0A154W328</accession>
<dbReference type="InterPro" id="IPR057485">
    <property type="entry name" value="YbiO-like_TM1"/>
</dbReference>
<evidence type="ECO:0000256" key="2">
    <source>
        <dbReference type="ARBA" id="ARBA00008017"/>
    </source>
</evidence>
<dbReference type="InterPro" id="IPR023408">
    <property type="entry name" value="MscS_beta-dom_sf"/>
</dbReference>
<dbReference type="GO" id="GO:0008381">
    <property type="term" value="F:mechanosensitive monoatomic ion channel activity"/>
    <property type="evidence" value="ECO:0007669"/>
    <property type="project" value="InterPro"/>
</dbReference>
<evidence type="ECO:0000259" key="13">
    <source>
        <dbReference type="Pfam" id="PF25392"/>
    </source>
</evidence>
<dbReference type="InterPro" id="IPR006685">
    <property type="entry name" value="MscS_channel_2nd"/>
</dbReference>
<dbReference type="SUPFAM" id="SSF82689">
    <property type="entry name" value="Mechanosensitive channel protein MscS (YggB), C-terminal domain"/>
    <property type="match status" value="1"/>
</dbReference>
<evidence type="ECO:0000256" key="6">
    <source>
        <dbReference type="ARBA" id="ARBA00023136"/>
    </source>
</evidence>
<feature type="region of interest" description="Disordered" evidence="7">
    <location>
        <begin position="763"/>
        <end position="828"/>
    </location>
</feature>
<feature type="transmembrane region" description="Helical" evidence="8">
    <location>
        <begin position="400"/>
        <end position="423"/>
    </location>
</feature>
<dbReference type="STRING" id="580166.AUP43_09465"/>
<feature type="transmembrane region" description="Helical" evidence="8">
    <location>
        <begin position="288"/>
        <end position="308"/>
    </location>
</feature>
<dbReference type="Pfam" id="PF21082">
    <property type="entry name" value="MS_channel_3rd"/>
    <property type="match status" value="1"/>
</dbReference>
<keyword evidence="6 8" id="KW-0472">Membrane</keyword>
<feature type="compositionally biased region" description="Basic and acidic residues" evidence="7">
    <location>
        <begin position="795"/>
        <end position="828"/>
    </location>
</feature>
<feature type="region of interest" description="Disordered" evidence="7">
    <location>
        <begin position="33"/>
        <end position="54"/>
    </location>
</feature>
<evidence type="ECO:0000259" key="11">
    <source>
        <dbReference type="Pfam" id="PF21082"/>
    </source>
</evidence>
<dbReference type="Pfam" id="PF00924">
    <property type="entry name" value="MS_channel_2nd"/>
    <property type="match status" value="1"/>
</dbReference>
<dbReference type="AlphaFoldDB" id="A0A154W328"/>
<dbReference type="PANTHER" id="PTHR30460:SF0">
    <property type="entry name" value="MODERATE CONDUCTANCE MECHANOSENSITIVE CHANNEL YBIO"/>
    <property type="match status" value="1"/>
</dbReference>
<dbReference type="Gene3D" id="2.30.30.60">
    <property type="match status" value="1"/>
</dbReference>
<feature type="transmembrane region" description="Helical" evidence="8">
    <location>
        <begin position="158"/>
        <end position="179"/>
    </location>
</feature>
<keyword evidence="9" id="KW-0732">Signal</keyword>
<dbReference type="Gene3D" id="1.10.287.1260">
    <property type="match status" value="1"/>
</dbReference>
<feature type="transmembrane region" description="Helical" evidence="8">
    <location>
        <begin position="528"/>
        <end position="550"/>
    </location>
</feature>
<evidence type="ECO:0000256" key="9">
    <source>
        <dbReference type="SAM" id="SignalP"/>
    </source>
</evidence>
<dbReference type="PANTHER" id="PTHR30460">
    <property type="entry name" value="MODERATE CONDUCTANCE MECHANOSENSITIVE CHANNEL YBIO"/>
    <property type="match status" value="1"/>
</dbReference>
<dbReference type="InterPro" id="IPR011066">
    <property type="entry name" value="MscS_channel_C_sf"/>
</dbReference>
<dbReference type="OrthoDB" id="9814206at2"/>
<sequence length="828" mass="89640">MPYRSTRLFAALLLACLLSLPVASAMAQALPGTMTSGGGGEPAPTEAQAEAQTGPKAELQSLVDTLKDDQRRQNLIRQIETLIQLPADAVTVPRTAPAAAAAAAEEEGMLGRGLSELSEHVGELSGVLVTGIDQIFNLDRFWDWSVAVFSNPDYRNRLLLALGKIALVVAAGYAAHYIVRLALTRPRRALAAKEAIHPIFGWLLLLLRGALELIPIAAFFGAAQAVIVLTNMAPQIRLASVALIFAFVLSQVIMAGFTLLLAPKHPERRRIPLSDETANYLHIWARRFTYLAVFGLMGAHAAALLGLPLTVYGVLRKIVYLALAAMAVIFILQNRKPVAEAMRGPEDMPEEQRHKPMSRLRRRLAGIWHLLALLYVVAAFAVLILGIAGGFAFISRATALTLVALVIGRVMWILFDRLIIHGFSINPEMKQKFPTLELRANRYLPILSTVFHAAIIVVVGVAILQAWGFNAFGYITSTGGQRLIGTIISILIILGVAAVAWEFISLFVERYLKRLDESGQTNTRAKTLLPLIRNALLIVLITMVTLIVLSELGVNIAPLLAGAGVVGLAIGFGSQALVKDVITGLFLLVEDTINVGDVVQVGTQSGVVEAMSIRTIKLRDLGGNLHTIPFGSVDIITNMTKDYGRAVIDVGVAYRENVDEVIEVLRKVGEELAADENYKDTITAPMEIFGVQALADSSVTIRCRFTTKVGMHWAVGREMNRRIKNTFDKLGIEIPFPHQTLYFGTDQKGGAPAAHIVLEKAQAGEEPKPRTIHANADAAIEQAAEGGESVSPPPELRDQAEAKANAAKEEAEKEAEKAREDAGLPKKP</sequence>
<gene>
    <name evidence="14" type="ORF">AUP43_09465</name>
</gene>
<evidence type="ECO:0000313" key="14">
    <source>
        <dbReference type="EMBL" id="KZD07928.1"/>
    </source>
</evidence>
<feature type="domain" description="Mechanosensitive ion channel MscS" evidence="10">
    <location>
        <begin position="577"/>
        <end position="639"/>
    </location>
</feature>
<dbReference type="RefSeq" id="WP_067556432.1">
    <property type="nucleotide sequence ID" value="NZ_LPXN01000110.1"/>
</dbReference>
<evidence type="ECO:0000256" key="4">
    <source>
        <dbReference type="ARBA" id="ARBA00022692"/>
    </source>
</evidence>
<feature type="transmembrane region" description="Helical" evidence="8">
    <location>
        <begin position="367"/>
        <end position="394"/>
    </location>
</feature>
<evidence type="ECO:0000256" key="3">
    <source>
        <dbReference type="ARBA" id="ARBA00022475"/>
    </source>
</evidence>
<evidence type="ECO:0008006" key="16">
    <source>
        <dbReference type="Google" id="ProtNLM"/>
    </source>
</evidence>
<feature type="domain" description="Mechanosensitive ion channel MscS C-terminal" evidence="11">
    <location>
        <begin position="647"/>
        <end position="734"/>
    </location>
</feature>
<keyword evidence="5 8" id="KW-1133">Transmembrane helix</keyword>
<evidence type="ECO:0000256" key="7">
    <source>
        <dbReference type="SAM" id="MobiDB-lite"/>
    </source>
</evidence>
<dbReference type="InterPro" id="IPR045276">
    <property type="entry name" value="YbiO_bact"/>
</dbReference>
<evidence type="ECO:0000259" key="10">
    <source>
        <dbReference type="Pfam" id="PF00924"/>
    </source>
</evidence>
<feature type="compositionally biased region" description="Low complexity" evidence="7">
    <location>
        <begin position="42"/>
        <end position="54"/>
    </location>
</feature>
<proteinExistence type="inferred from homology"/>
<comment type="similarity">
    <text evidence="2">Belongs to the MscS (TC 1.A.23) family.</text>
</comment>
<dbReference type="SUPFAM" id="SSF50182">
    <property type="entry name" value="Sm-like ribonucleoproteins"/>
    <property type="match status" value="1"/>
</dbReference>
<keyword evidence="15" id="KW-1185">Reference proteome</keyword>
<dbReference type="Pfam" id="PF21088">
    <property type="entry name" value="MS_channel_1st"/>
    <property type="match status" value="1"/>
</dbReference>
<dbReference type="InterPro" id="IPR049142">
    <property type="entry name" value="MS_channel_1st"/>
</dbReference>
<feature type="transmembrane region" description="Helical" evidence="8">
    <location>
        <begin position="314"/>
        <end position="332"/>
    </location>
</feature>
<reference evidence="14 15" key="1">
    <citation type="submission" date="2015-12" db="EMBL/GenBank/DDBJ databases">
        <title>Genome sequence of Oceanibaculum pacificum MCCC 1A02656.</title>
        <authorList>
            <person name="Lu L."/>
            <person name="Lai Q."/>
            <person name="Shao Z."/>
            <person name="Qian P."/>
        </authorList>
    </citation>
    <scope>NUCLEOTIDE SEQUENCE [LARGE SCALE GENOMIC DNA]</scope>
    <source>
        <strain evidence="14 15">MCCC 1A02656</strain>
    </source>
</reference>
<feature type="transmembrane region" description="Helical" evidence="8">
    <location>
        <begin position="487"/>
        <end position="508"/>
    </location>
</feature>
<evidence type="ECO:0000259" key="12">
    <source>
        <dbReference type="Pfam" id="PF21088"/>
    </source>
</evidence>
<dbReference type="SUPFAM" id="SSF82861">
    <property type="entry name" value="Mechanosensitive channel protein MscS (YggB), transmembrane region"/>
    <property type="match status" value="1"/>
</dbReference>
<feature type="transmembrane region" description="Helical" evidence="8">
    <location>
        <begin position="200"/>
        <end position="227"/>
    </location>
</feature>
<dbReference type="Proteomes" id="UP000076400">
    <property type="component" value="Unassembled WGS sequence"/>
</dbReference>
<dbReference type="GO" id="GO:0005886">
    <property type="term" value="C:plasma membrane"/>
    <property type="evidence" value="ECO:0007669"/>
    <property type="project" value="UniProtKB-SubCell"/>
</dbReference>
<keyword evidence="4 8" id="KW-0812">Transmembrane</keyword>
<dbReference type="Pfam" id="PF25392">
    <property type="entry name" value="MS_channel_TM1"/>
    <property type="match status" value="1"/>
</dbReference>
<name>A0A154W328_9PROT</name>
<evidence type="ECO:0000256" key="5">
    <source>
        <dbReference type="ARBA" id="ARBA00022989"/>
    </source>
</evidence>
<dbReference type="InterPro" id="IPR011014">
    <property type="entry name" value="MscS_channel_TM-2"/>
</dbReference>
<feature type="signal peptide" evidence="9">
    <location>
        <begin position="1"/>
        <end position="27"/>
    </location>
</feature>
<feature type="transmembrane region" description="Helical" evidence="8">
    <location>
        <begin position="239"/>
        <end position="262"/>
    </location>
</feature>
<dbReference type="EMBL" id="LPXN01000110">
    <property type="protein sequence ID" value="KZD07928.1"/>
    <property type="molecule type" value="Genomic_DNA"/>
</dbReference>
<feature type="chain" id="PRO_5007602169" description="Mechanosensitive ion channel protein" evidence="9">
    <location>
        <begin position="28"/>
        <end position="828"/>
    </location>
</feature>
<keyword evidence="3" id="KW-1003">Cell membrane</keyword>
<dbReference type="Gene3D" id="3.30.70.100">
    <property type="match status" value="1"/>
</dbReference>
<dbReference type="InterPro" id="IPR049278">
    <property type="entry name" value="MS_channel_C"/>
</dbReference>
<feature type="domain" description="Moderate conductance mechanosensitive channel YbiO-like transmembrane helix 1" evidence="13">
    <location>
        <begin position="397"/>
        <end position="472"/>
    </location>
</feature>
<protein>
    <recommendedName>
        <fullName evidence="16">Mechanosensitive ion channel protein</fullName>
    </recommendedName>
</protein>
<organism evidence="14 15">
    <name type="scientific">Oceanibaculum pacificum</name>
    <dbReference type="NCBI Taxonomy" id="580166"/>
    <lineage>
        <taxon>Bacteria</taxon>
        <taxon>Pseudomonadati</taxon>
        <taxon>Pseudomonadota</taxon>
        <taxon>Alphaproteobacteria</taxon>
        <taxon>Rhodospirillales</taxon>
        <taxon>Oceanibaculaceae</taxon>
        <taxon>Oceanibaculum</taxon>
    </lineage>
</organism>
<feature type="transmembrane region" description="Helical" evidence="8">
    <location>
        <begin position="443"/>
        <end position="467"/>
    </location>
</feature>
<feature type="domain" description="Mechanosensitive ion channel transmembrane helices 2/3" evidence="12">
    <location>
        <begin position="535"/>
        <end position="575"/>
    </location>
</feature>